<dbReference type="SMART" id="SM00872">
    <property type="entry name" value="Alpha-mann_mid"/>
    <property type="match status" value="1"/>
</dbReference>
<dbReference type="Proteomes" id="UP000593890">
    <property type="component" value="Chromosome"/>
</dbReference>
<dbReference type="InterPro" id="IPR011013">
    <property type="entry name" value="Gal_mutarotase_sf_dom"/>
</dbReference>
<dbReference type="PANTHER" id="PTHR46017:SF1">
    <property type="entry name" value="ALPHA-MANNOSIDASE 2C1"/>
    <property type="match status" value="1"/>
</dbReference>
<dbReference type="SUPFAM" id="SSF88713">
    <property type="entry name" value="Glycoside hydrolase/deacetylase"/>
    <property type="match status" value="1"/>
</dbReference>
<evidence type="ECO:0000313" key="9">
    <source>
        <dbReference type="Proteomes" id="UP000593890"/>
    </source>
</evidence>
<dbReference type="Pfam" id="PF03422">
    <property type="entry name" value="CBM_6"/>
    <property type="match status" value="3"/>
</dbReference>
<dbReference type="Gene3D" id="3.20.110.10">
    <property type="entry name" value="Glycoside hydrolase 38, N terminal domain"/>
    <property type="match status" value="1"/>
</dbReference>
<dbReference type="Pfam" id="PF09261">
    <property type="entry name" value="Alpha-mann_mid"/>
    <property type="match status" value="1"/>
</dbReference>
<dbReference type="InterPro" id="IPR008979">
    <property type="entry name" value="Galactose-bd-like_sf"/>
</dbReference>
<dbReference type="InterPro" id="IPR011330">
    <property type="entry name" value="Glyco_hydro/deAcase_b/a-brl"/>
</dbReference>
<evidence type="ECO:0000256" key="5">
    <source>
        <dbReference type="ARBA" id="ARBA00023295"/>
    </source>
</evidence>
<keyword evidence="5" id="KW-0326">Glycosidase</keyword>
<evidence type="ECO:0000256" key="4">
    <source>
        <dbReference type="ARBA" id="ARBA00022801"/>
    </source>
</evidence>
<keyword evidence="2" id="KW-0479">Metal-binding</keyword>
<dbReference type="Gene3D" id="1.20.1270.90">
    <property type="entry name" value="AF1782-like"/>
    <property type="match status" value="2"/>
</dbReference>
<dbReference type="GO" id="GO:0046872">
    <property type="term" value="F:metal ion binding"/>
    <property type="evidence" value="ECO:0007669"/>
    <property type="project" value="UniProtKB-KW"/>
</dbReference>
<evidence type="ECO:0000256" key="2">
    <source>
        <dbReference type="ARBA" id="ARBA00022723"/>
    </source>
</evidence>
<evidence type="ECO:0000259" key="7">
    <source>
        <dbReference type="PROSITE" id="PS51175"/>
    </source>
</evidence>
<proteinExistence type="inferred from homology"/>
<protein>
    <recommendedName>
        <fullName evidence="7">CBM6 domain-containing protein</fullName>
    </recommendedName>
</protein>
<evidence type="ECO:0000256" key="1">
    <source>
        <dbReference type="ARBA" id="ARBA00009792"/>
    </source>
</evidence>
<keyword evidence="4" id="KW-0378">Hydrolase</keyword>
<gene>
    <name evidence="8" type="ORF">C12CBH8_16660</name>
</gene>
<dbReference type="CDD" id="cd04084">
    <property type="entry name" value="CBM6_xylanase-like"/>
    <property type="match status" value="3"/>
</dbReference>
<feature type="signal peptide" evidence="6">
    <location>
        <begin position="1"/>
        <end position="27"/>
    </location>
</feature>
<dbReference type="InterPro" id="IPR015341">
    <property type="entry name" value="Glyco_hydro_38_cen"/>
</dbReference>
<dbReference type="PANTHER" id="PTHR46017">
    <property type="entry name" value="ALPHA-MANNOSIDASE 2C1"/>
    <property type="match status" value="1"/>
</dbReference>
<dbReference type="Pfam" id="PF01074">
    <property type="entry name" value="Glyco_hydro_38N"/>
    <property type="match status" value="1"/>
</dbReference>
<dbReference type="Gene3D" id="2.60.40.1180">
    <property type="entry name" value="Golgi alpha-mannosidase II"/>
    <property type="match status" value="1"/>
</dbReference>
<dbReference type="RefSeq" id="WP_215533016.1">
    <property type="nucleotide sequence ID" value="NZ_AP023321.1"/>
</dbReference>
<dbReference type="InterPro" id="IPR011682">
    <property type="entry name" value="Glyco_hydro_38_C"/>
</dbReference>
<feature type="domain" description="CBM6" evidence="7">
    <location>
        <begin position="1725"/>
        <end position="1851"/>
    </location>
</feature>
<organism evidence="8 9">
    <name type="scientific">Solibaculum mannosilyticum</name>
    <dbReference type="NCBI Taxonomy" id="2780922"/>
    <lineage>
        <taxon>Bacteria</taxon>
        <taxon>Bacillati</taxon>
        <taxon>Bacillota</taxon>
        <taxon>Clostridia</taxon>
        <taxon>Eubacteriales</taxon>
        <taxon>Oscillospiraceae</taxon>
        <taxon>Solibaculum</taxon>
    </lineage>
</organism>
<dbReference type="InterPro" id="IPR037094">
    <property type="entry name" value="Glyco_hydro_38_cen_sf"/>
</dbReference>
<dbReference type="GO" id="GO:0009313">
    <property type="term" value="P:oligosaccharide catabolic process"/>
    <property type="evidence" value="ECO:0007669"/>
    <property type="project" value="TreeGrafter"/>
</dbReference>
<dbReference type="InterPro" id="IPR006584">
    <property type="entry name" value="Cellulose-bd_IV"/>
</dbReference>
<feature type="domain" description="CBM6" evidence="7">
    <location>
        <begin position="1315"/>
        <end position="1451"/>
    </location>
</feature>
<dbReference type="InterPro" id="IPR000602">
    <property type="entry name" value="Glyco_hydro_38_N"/>
</dbReference>
<dbReference type="Pfam" id="PF17677">
    <property type="entry name" value="Glyco_hydro38C2"/>
    <property type="match status" value="1"/>
</dbReference>
<dbReference type="Gene3D" id="2.60.120.260">
    <property type="entry name" value="Galactose-binding domain-like"/>
    <property type="match status" value="4"/>
</dbReference>
<keyword evidence="3 6" id="KW-0732">Signal</keyword>
<evidence type="ECO:0000256" key="3">
    <source>
        <dbReference type="ARBA" id="ARBA00022729"/>
    </source>
</evidence>
<dbReference type="SUPFAM" id="SSF88688">
    <property type="entry name" value="Families 57/38 glycoside transferase middle domain"/>
    <property type="match status" value="1"/>
</dbReference>
<dbReference type="SUPFAM" id="SSF74650">
    <property type="entry name" value="Galactose mutarotase-like"/>
    <property type="match status" value="1"/>
</dbReference>
<accession>A0A7I8D2H9</accession>
<feature type="chain" id="PRO_5031186963" description="CBM6 domain-containing protein" evidence="6">
    <location>
        <begin position="28"/>
        <end position="2131"/>
    </location>
</feature>
<evidence type="ECO:0000256" key="6">
    <source>
        <dbReference type="SAM" id="SignalP"/>
    </source>
</evidence>
<dbReference type="InterPro" id="IPR028995">
    <property type="entry name" value="Glyco_hydro_57/38_cen_sf"/>
</dbReference>
<keyword evidence="9" id="KW-1185">Reference proteome</keyword>
<dbReference type="InterPro" id="IPR013780">
    <property type="entry name" value="Glyco_hydro_b"/>
</dbReference>
<dbReference type="SMART" id="SM00606">
    <property type="entry name" value="CBD_IV"/>
    <property type="match status" value="3"/>
</dbReference>
<dbReference type="InterPro" id="IPR041147">
    <property type="entry name" value="GH38_C"/>
</dbReference>
<dbReference type="KEGG" id="sman:C12CBH8_16660"/>
<dbReference type="Pfam" id="PF07748">
    <property type="entry name" value="Glyco_hydro_38C"/>
    <property type="match status" value="1"/>
</dbReference>
<dbReference type="InterPro" id="IPR027291">
    <property type="entry name" value="Glyco_hydro_38_N_sf"/>
</dbReference>
<reference evidence="9" key="1">
    <citation type="submission" date="2020-07" db="EMBL/GenBank/DDBJ databases">
        <title>Complete genome sequencing of Clostridia bacterium strain 12CBH8.</title>
        <authorList>
            <person name="Sakamoto M."/>
            <person name="Murakami T."/>
            <person name="Mori H."/>
        </authorList>
    </citation>
    <scope>NUCLEOTIDE SEQUENCE [LARGE SCALE GENOMIC DNA]</scope>
    <source>
        <strain evidence="9">12CBH8</strain>
    </source>
</reference>
<comment type="similarity">
    <text evidence="1">Belongs to the glycosyl hydrolase 38 family.</text>
</comment>
<evidence type="ECO:0000313" key="8">
    <source>
        <dbReference type="EMBL" id="BCI61027.1"/>
    </source>
</evidence>
<dbReference type="PROSITE" id="PS51175">
    <property type="entry name" value="CBM6"/>
    <property type="match status" value="3"/>
</dbReference>
<feature type="domain" description="CBM6" evidence="7">
    <location>
        <begin position="1525"/>
        <end position="1651"/>
    </location>
</feature>
<dbReference type="GO" id="GO:0030246">
    <property type="term" value="F:carbohydrate binding"/>
    <property type="evidence" value="ECO:0007669"/>
    <property type="project" value="InterPro"/>
</dbReference>
<dbReference type="GO" id="GO:0004559">
    <property type="term" value="F:alpha-mannosidase activity"/>
    <property type="evidence" value="ECO:0007669"/>
    <property type="project" value="InterPro"/>
</dbReference>
<name>A0A7I8D2H9_9FIRM</name>
<dbReference type="SUPFAM" id="SSF49785">
    <property type="entry name" value="Galactose-binding domain-like"/>
    <property type="match status" value="3"/>
</dbReference>
<dbReference type="EMBL" id="AP023321">
    <property type="protein sequence ID" value="BCI61027.1"/>
    <property type="molecule type" value="Genomic_DNA"/>
</dbReference>
<dbReference type="GO" id="GO:0006013">
    <property type="term" value="P:mannose metabolic process"/>
    <property type="evidence" value="ECO:0007669"/>
    <property type="project" value="InterPro"/>
</dbReference>
<sequence>MKKARKALAFIMAAAMCVGTMAPAVSANEPDTTPADQGSSAPYAGEDRMYAIATSHLDTVWVWDLETTIKQYIPDTLEDNFSLFERYPDYVFNFEGAYRYQLMEEYYPEEFETLKKYMDSGNWNFSGSGLENGDVNTPSPEALFRNFLYGNNYIEEKFGAEQRSRDVYLPDCFGFGYALPSIAAHSNLLGFTTQKLTWGNSFENGALPFDIGTWTGVDGSTIIANINPGNYVSTASTIRNDSGMINKLNKSKFYGYNASARLFGMGDMGGGSSASTVETVLNEQAMNDTETIKVINATTDQLFLEMTEEEKASLPNYNDEMVMQEHGTGTYTSRVISKRWNRQNELMADNAERSLVTSSWLGATEYPQEKLTKAWTNVIAHQFHDDITGTSIDTAYTRSWNEYMVDLKQFAAEYENGVDGVASEMDTSVESGVPLVVNNPVAADRNDLVEATVTMPEDCASVRVYDADGNEVASQVLVKDGNQFDIVFMANVGSMGYRTYNVRPAATACDMESNLSVSENKLSNEKYDVTIDENGDISSIFDKELDKELLAEPIRLALFDDTETGWPSWELSMGDYWNKERRESVKDEAMDISVVEDGPARVAIRVVRQHGSSTYDQVISLTSGGQIVAVDNVVDWDERATLLKAEFNLTSSNPTATYDLGLGAIERGNNTDRKAEVPLQKWADLSATDDSYGVSILNDCKYGMDKYDDDTLRLTLIHTPKGDYTHHTNHRIASEATQDVGENRFGFAIYGHEGNFGSGTQIEAEAFNQPMKAFQTVSHQGSLGDDYSFGSISNENVLVRAVKKAEKSDEIVIRVNEGTGKAASNVEVSLGEGIESAREIYASEEEIGPATVKDGKLVFDIGAYGVKSFAVTLKEPTEKADARQMTPVDLPYNIDAYSSNDNKMDGSINALNETYPSELVPDSVLSSGITYQMGSKEDGQNNAVAAKGQTITLPEGYNTLHLLAASTQGDKDVTFRVGDKDVTLNIGDYKENIAAWDQYSLGITGYVKEQDPALWATHRHTNGDDNIAASTYMFAYDLDISGASTITLPDDDSIIIFAATAENDAAKTEAVSELYDHRERTDETTGAFTGYSSFEDGDPEALTNVLNNQNNTSNVTSGVTDEDAYTGTHSFKLSGNDNNDSSSFTYMKMYTNNIEILPGTILTYKFKPLNENGRYINVDMQFGNGLPLRDSGAYDTDGTRMHPATARGTVGEWTTITCNLYEYARGRSLNNILFAYDQGGNTGEFAALVDDIFIGIPTGRQGLEYTLSSVKSIDPDTYAADTWAEIQKLVDLADKLLTDEDAYEGDIDYVAEELAALMDETHPMYDGFAGVTADQWDELSVNDQGPYVEGGHTNRTNEGHFVTFNDVTFGDKTATAIEVEYSGSSTGRNDYLEIREGGRGGELLATVPVPATGSFDNYQTVLAGLDVDLTGVHDICIDFRCRRNVKSIRFVETVDKTNLDAAIAEAEEIDRSSATEDSLAVLDEKLAVAKAVSANSEATSSEIITATNDLKEAISGLIYYKSAYERLEAEECDTFTQEGDGIKFEGEHIGGITNGDWVAYDAVQFGDGAGKVEVCYAGKNSAADSRIEVRADSPDGKLLSTISIPKTGSDWNNYVVATADLSYIPVDTQKIYFVIRSSSSDICNIDYFGFTPLSDKTALNNAITKAQAIDLSGYDEVSAAQVSAALVAALAVQADDAAAMKDVALANNNLLDAIDSLEIVRSAYDQIEAETYELDSGIVNDGPNIGGVNPGDWVGYKHVDFGDVGADSFTMYFSAEDGGSGSRKVDLWIDGYSPSTGTKIGTVTVNQTGTWADYVEVTVDLNQTVTGIHSFYMTFMSDYTHVVNIDWFKFGQAEPADTPTEENIQALKDILAEADALNADDYTADSFAAVTSAVEAGKALQANPDATNTQYVEAINAIRTAIDSLVPVVVGDDAVHSASSDKNAYGLNETITLTIRTDSDVNRIALTNENGRYLGISKLSSSFDGQSDEKIWTVQTSLGTLGKGRTFSIMTSKPGSSLEKSDVSVSVDIVAPETNAHVLSVASAAQAKVNEEFVVEVETTLDVEALSIVNERGKAITQLDSQCTVNGDVKTWKITISVGSTGYRIFEIKAKDAYGLYTEDDNMTLPITITK</sequence>
<dbReference type="Gene3D" id="2.70.98.30">
    <property type="entry name" value="Golgi alpha-mannosidase II, domain 4"/>
    <property type="match status" value="1"/>
</dbReference>
<dbReference type="InterPro" id="IPR005084">
    <property type="entry name" value="CBM6"/>
</dbReference>
<dbReference type="Gene3D" id="1.20.1270.50">
    <property type="entry name" value="Glycoside hydrolase family 38, central domain"/>
    <property type="match status" value="1"/>
</dbReference>